<reference evidence="1 2" key="1">
    <citation type="submission" date="2019-02" db="EMBL/GenBank/DDBJ databases">
        <title>Deep-cultivation of Planctomycetes and their phenomic and genomic characterization uncovers novel biology.</title>
        <authorList>
            <person name="Wiegand S."/>
            <person name="Jogler M."/>
            <person name="Boedeker C."/>
            <person name="Pinto D."/>
            <person name="Vollmers J."/>
            <person name="Rivas-Marin E."/>
            <person name="Kohn T."/>
            <person name="Peeters S.H."/>
            <person name="Heuer A."/>
            <person name="Rast P."/>
            <person name="Oberbeckmann S."/>
            <person name="Bunk B."/>
            <person name="Jeske O."/>
            <person name="Meyerdierks A."/>
            <person name="Storesund J.E."/>
            <person name="Kallscheuer N."/>
            <person name="Luecker S."/>
            <person name="Lage O.M."/>
            <person name="Pohl T."/>
            <person name="Merkel B.J."/>
            <person name="Hornburger P."/>
            <person name="Mueller R.-W."/>
            <person name="Bruemmer F."/>
            <person name="Labrenz M."/>
            <person name="Spormann A.M."/>
            <person name="Op den Camp H."/>
            <person name="Overmann J."/>
            <person name="Amann R."/>
            <person name="Jetten M.S.M."/>
            <person name="Mascher T."/>
            <person name="Medema M.H."/>
            <person name="Devos D.P."/>
            <person name="Kaster A.-K."/>
            <person name="Ovreas L."/>
            <person name="Rohde M."/>
            <person name="Galperin M.Y."/>
            <person name="Jogler C."/>
        </authorList>
    </citation>
    <scope>NUCLEOTIDE SEQUENCE [LARGE SCALE GENOMIC DNA]</scope>
    <source>
        <strain evidence="1 2">ElP</strain>
    </source>
</reference>
<name>A0A518HCL3_9BACT</name>
<dbReference type="Pfam" id="PF19777">
    <property type="entry name" value="DUF6263"/>
    <property type="match status" value="1"/>
</dbReference>
<protein>
    <submittedName>
        <fullName evidence="1">Uncharacterized protein</fullName>
    </submittedName>
</protein>
<dbReference type="OrthoDB" id="269991at2"/>
<accession>A0A518HCL3</accession>
<dbReference type="Proteomes" id="UP000317835">
    <property type="component" value="Chromosome"/>
</dbReference>
<organism evidence="1 2">
    <name type="scientific">Tautonia plasticadhaerens</name>
    <dbReference type="NCBI Taxonomy" id="2527974"/>
    <lineage>
        <taxon>Bacteria</taxon>
        <taxon>Pseudomonadati</taxon>
        <taxon>Planctomycetota</taxon>
        <taxon>Planctomycetia</taxon>
        <taxon>Isosphaerales</taxon>
        <taxon>Isosphaeraceae</taxon>
        <taxon>Tautonia</taxon>
    </lineage>
</organism>
<dbReference type="InterPro" id="IPR046230">
    <property type="entry name" value="DUF6263"/>
</dbReference>
<gene>
    <name evidence="1" type="ORF">ElP_65580</name>
</gene>
<dbReference type="KEGG" id="tpla:ElP_65580"/>
<dbReference type="AlphaFoldDB" id="A0A518HCL3"/>
<evidence type="ECO:0000313" key="1">
    <source>
        <dbReference type="EMBL" id="QDV38603.1"/>
    </source>
</evidence>
<evidence type="ECO:0000313" key="2">
    <source>
        <dbReference type="Proteomes" id="UP000317835"/>
    </source>
</evidence>
<dbReference type="EMBL" id="CP036426">
    <property type="protein sequence ID" value="QDV38603.1"/>
    <property type="molecule type" value="Genomic_DNA"/>
</dbReference>
<sequence>MDRRLVPIALASIALALTGSASRGAETLRWKFAEGDSHRYRLEQTTINTAVVMEQEVKMSIFQTVEMTWEVESVEDEGAARLVQTIDRMRVALESQFLTFSYDSSDDAPAEGQAAMLEPVVDALVGVPVVLVMTPRGEVREVEVPDELIQRLKDAGPAAQALQNLASPEGMKGLIGQSTLVFPQEPIEEGATWARKVELPTPQGTMTLDNAFTFRGIEGGDDGETATIDVAMTIDSLEAAPDSPFELTVQEQEGRGSYAFDTSAGLLRSSEVTQTLSVVARVMDQELTSVAESTATFSLVED</sequence>
<proteinExistence type="predicted"/>
<dbReference type="RefSeq" id="WP_145277230.1">
    <property type="nucleotide sequence ID" value="NZ_CP036426.1"/>
</dbReference>
<keyword evidence="2" id="KW-1185">Reference proteome</keyword>